<keyword evidence="1" id="KW-1133">Transmembrane helix</keyword>
<keyword evidence="1" id="KW-0812">Transmembrane</keyword>
<organism evidence="2">
    <name type="scientific">uncultured marine type-A Synechococcus GOM 4P21</name>
    <dbReference type="NCBI Taxonomy" id="364153"/>
    <lineage>
        <taxon>Bacteria</taxon>
        <taxon>Bacillati</taxon>
        <taxon>Cyanobacteriota</taxon>
        <taxon>Cyanophyceae</taxon>
        <taxon>Synechococcales</taxon>
        <taxon>Synechococcaceae</taxon>
        <taxon>Synechococcus</taxon>
        <taxon>environmental samples</taxon>
    </lineage>
</organism>
<sequence>MMCADLLRVLVSLVVAGLMVVGLTHLLDVDLEQAHALLYAALVLGLYALLGAMRYSWRLNRFLTLNELSEAEYQWLRHGRRRNDTVTSKGASR</sequence>
<proteinExistence type="predicted"/>
<feature type="transmembrane region" description="Helical" evidence="1">
    <location>
        <begin position="7"/>
        <end position="27"/>
    </location>
</feature>
<feature type="transmembrane region" description="Helical" evidence="1">
    <location>
        <begin position="33"/>
        <end position="53"/>
    </location>
</feature>
<accession>Q0QKC4</accession>
<evidence type="ECO:0000256" key="1">
    <source>
        <dbReference type="SAM" id="Phobius"/>
    </source>
</evidence>
<evidence type="ECO:0000313" key="2">
    <source>
        <dbReference type="EMBL" id="ABD96405.1"/>
    </source>
</evidence>
<keyword evidence="1" id="KW-0472">Membrane</keyword>
<dbReference type="EMBL" id="DQ325542">
    <property type="protein sequence ID" value="ABD96405.1"/>
    <property type="molecule type" value="Genomic_DNA"/>
</dbReference>
<dbReference type="AlphaFoldDB" id="Q0QKC4"/>
<reference evidence="2" key="1">
    <citation type="journal article" date="2006" name="Mar. Ecol. Prog. Ser.">
        <title>Gene diversity and organization in rbcL-containing genome fragments from uncultivated Synechococcus in the Gulf of Mexico.</title>
        <authorList>
            <person name="John D.E."/>
            <person name="Wawrik B."/>
            <person name="Tabita F.R."/>
            <person name="Paul J.H."/>
        </authorList>
    </citation>
    <scope>NUCLEOTIDE SEQUENCE</scope>
</reference>
<protein>
    <submittedName>
        <fullName evidence="2">Uncharacterized protein</fullName>
    </submittedName>
</protein>
<name>Q0QKC4_9SYNE</name>